<organism evidence="2 3">
    <name type="scientific">Ovis ammon polii</name>
    <dbReference type="NCBI Taxonomy" id="230172"/>
    <lineage>
        <taxon>Eukaryota</taxon>
        <taxon>Metazoa</taxon>
        <taxon>Chordata</taxon>
        <taxon>Craniata</taxon>
        <taxon>Vertebrata</taxon>
        <taxon>Euteleostomi</taxon>
        <taxon>Mammalia</taxon>
        <taxon>Eutheria</taxon>
        <taxon>Laurasiatheria</taxon>
        <taxon>Artiodactyla</taxon>
        <taxon>Ruminantia</taxon>
        <taxon>Pecora</taxon>
        <taxon>Bovidae</taxon>
        <taxon>Caprinae</taxon>
        <taxon>Ovis</taxon>
    </lineage>
</organism>
<reference evidence="2" key="1">
    <citation type="submission" date="2022-03" db="EMBL/GenBank/DDBJ databases">
        <title>Genomic analyses of argali, domestic sheep and their hybrids provide insights into chromosomal evolution, heterosis and genetic basis of agronomic traits.</title>
        <authorList>
            <person name="Li M."/>
        </authorList>
    </citation>
    <scope>NUCLEOTIDE SEQUENCE</scope>
    <source>
        <strain evidence="2">CAU-MHL-2022a</strain>
        <tissue evidence="2">Skin</tissue>
    </source>
</reference>
<name>A0AAD4U0M4_OVIAM</name>
<keyword evidence="3" id="KW-1185">Reference proteome</keyword>
<dbReference type="Proteomes" id="UP001214576">
    <property type="component" value="Unassembled WGS sequence"/>
</dbReference>
<accession>A0AAD4U0M4</accession>
<dbReference type="AlphaFoldDB" id="A0AAD4U0M4"/>
<gene>
    <name evidence="2" type="ORF">MG293_012216</name>
</gene>
<evidence type="ECO:0000313" key="3">
    <source>
        <dbReference type="Proteomes" id="UP001214576"/>
    </source>
</evidence>
<sequence length="368" mass="40708">MCIEFPTVEIDNLLDFTSDIRPADLQGKLSLTMRKIQDVKENSFTGKLLFHKALSFNFRLIYLLLDMQFKIQTNLGSPKSALELRRTCISYLFIMQVYLYIPDTRHVVEVGQTKTVSVMHGQSRTMSNTPIVKLDPEKARTEERRHVSSLTVSVNGSRIVEDLEWQGNLVTKGTQWEQSPRAGFSVRDFGDDLMPFGVQSMQNAIFVNAGTIFVLLLASRCLAHSSMSVYPIEVDLHTIETVGLDRKVETSEESGVTDAGTGVDFQGCLITSPSRNSIASGTELGRGFEAELALRNGKGSWPVPVKVLRAFCAVMASIVQPRTCARHGGECKPTPPLSFSYTTGQCNGETAEKANPTSGLKEQKQCEQ</sequence>
<feature type="region of interest" description="Disordered" evidence="1">
    <location>
        <begin position="345"/>
        <end position="368"/>
    </location>
</feature>
<evidence type="ECO:0000313" key="2">
    <source>
        <dbReference type="EMBL" id="KAI4537353.1"/>
    </source>
</evidence>
<evidence type="ECO:0000256" key="1">
    <source>
        <dbReference type="SAM" id="MobiDB-lite"/>
    </source>
</evidence>
<dbReference type="EMBL" id="JAKZEL010000014">
    <property type="protein sequence ID" value="KAI4537353.1"/>
    <property type="molecule type" value="Genomic_DNA"/>
</dbReference>
<comment type="caution">
    <text evidence="2">The sequence shown here is derived from an EMBL/GenBank/DDBJ whole genome shotgun (WGS) entry which is preliminary data.</text>
</comment>
<proteinExistence type="predicted"/>
<protein>
    <submittedName>
        <fullName evidence="2">Uncharacterized protein</fullName>
    </submittedName>
</protein>